<reference evidence="8" key="1">
    <citation type="journal article" date="2020" name="Stud. Mycol.">
        <title>101 Dothideomycetes genomes: a test case for predicting lifestyles and emergence of pathogens.</title>
        <authorList>
            <person name="Haridas S."/>
            <person name="Albert R."/>
            <person name="Binder M."/>
            <person name="Bloem J."/>
            <person name="Labutti K."/>
            <person name="Salamov A."/>
            <person name="Andreopoulos B."/>
            <person name="Baker S."/>
            <person name="Barry K."/>
            <person name="Bills G."/>
            <person name="Bluhm B."/>
            <person name="Cannon C."/>
            <person name="Castanera R."/>
            <person name="Culley D."/>
            <person name="Daum C."/>
            <person name="Ezra D."/>
            <person name="Gonzalez J."/>
            <person name="Henrissat B."/>
            <person name="Kuo A."/>
            <person name="Liang C."/>
            <person name="Lipzen A."/>
            <person name="Lutzoni F."/>
            <person name="Magnuson J."/>
            <person name="Mondo S."/>
            <person name="Nolan M."/>
            <person name="Ohm R."/>
            <person name="Pangilinan J."/>
            <person name="Park H.-J."/>
            <person name="Ramirez L."/>
            <person name="Alfaro M."/>
            <person name="Sun H."/>
            <person name="Tritt A."/>
            <person name="Yoshinaga Y."/>
            <person name="Zwiers L.-H."/>
            <person name="Turgeon B."/>
            <person name="Goodwin S."/>
            <person name="Spatafora J."/>
            <person name="Crous P."/>
            <person name="Grigoriev I."/>
        </authorList>
    </citation>
    <scope>NUCLEOTIDE SEQUENCE</scope>
    <source>
        <strain evidence="8">CBS 183.55</strain>
    </source>
</reference>
<dbReference type="EC" id="1.2.1.3" evidence="3"/>
<evidence type="ECO:0000256" key="5">
    <source>
        <dbReference type="PROSITE-ProRule" id="PRU10007"/>
    </source>
</evidence>
<evidence type="ECO:0000313" key="9">
    <source>
        <dbReference type="Proteomes" id="UP000800082"/>
    </source>
</evidence>
<dbReference type="InterPro" id="IPR016162">
    <property type="entry name" value="Ald_DH_N"/>
</dbReference>
<feature type="active site" evidence="5">
    <location>
        <position position="152"/>
    </location>
</feature>
<proteinExistence type="inferred from homology"/>
<sequence length="354" mass="38842">MSVQTLNINGREVKFNTGLFIGSEFVKPQVDKTFPVEDPRIGKTIIEVSEGSVDDVDIAVKAARKKTNDPAWNELNPAARGQFLLKLADLMEKHFDDILAIEMLDTGKTKKQAANLDLPGSIDKVVFTGSTVTGRAILRAAADSNLKKVTLELGGKSPNIILPDADLEKAVKWSAWGINMNYGQTCHAGTRIHVHEDIYDKFTELFTARMKEEEGATVTLGGKAHEAPGGGYFIQPTIFTNVTPEMKIVKEEIFGPVVTVITFKTEEDVLELANNTTYGLAAEIHTNDYQLAIRVTNKLKAGTAWVNMFNLVHWSIPFGGYKESGTGRECGEAALENYTQTKAVFFNMGVDAPQ</sequence>
<evidence type="ECO:0000256" key="3">
    <source>
        <dbReference type="ARBA" id="ARBA00024226"/>
    </source>
</evidence>
<dbReference type="SUPFAM" id="SSF53720">
    <property type="entry name" value="ALDH-like"/>
    <property type="match status" value="1"/>
</dbReference>
<keyword evidence="9" id="KW-1185">Reference proteome</keyword>
<dbReference type="PANTHER" id="PTHR11699">
    <property type="entry name" value="ALDEHYDE DEHYDROGENASE-RELATED"/>
    <property type="match status" value="1"/>
</dbReference>
<dbReference type="GO" id="GO:0004029">
    <property type="term" value="F:aldehyde dehydrogenase (NAD+) activity"/>
    <property type="evidence" value="ECO:0007669"/>
    <property type="project" value="UniProtKB-EC"/>
</dbReference>
<dbReference type="Pfam" id="PF00171">
    <property type="entry name" value="Aldedh"/>
    <property type="match status" value="2"/>
</dbReference>
<evidence type="ECO:0000256" key="6">
    <source>
        <dbReference type="RuleBase" id="RU003345"/>
    </source>
</evidence>
<evidence type="ECO:0000313" key="8">
    <source>
        <dbReference type="EMBL" id="KAF1925990.1"/>
    </source>
</evidence>
<dbReference type="Proteomes" id="UP000800082">
    <property type="component" value="Unassembled WGS sequence"/>
</dbReference>
<dbReference type="GO" id="GO:0046394">
    <property type="term" value="P:carboxylic acid biosynthetic process"/>
    <property type="evidence" value="ECO:0007669"/>
    <property type="project" value="UniProtKB-ARBA"/>
</dbReference>
<comment type="similarity">
    <text evidence="1 6">Belongs to the aldehyde dehydrogenase family.</text>
</comment>
<dbReference type="InterPro" id="IPR015590">
    <property type="entry name" value="Aldehyde_DH_dom"/>
</dbReference>
<name>A0A6A5RFB6_9PLEO</name>
<evidence type="ECO:0000256" key="1">
    <source>
        <dbReference type="ARBA" id="ARBA00009986"/>
    </source>
</evidence>
<dbReference type="Gene3D" id="3.40.605.10">
    <property type="entry name" value="Aldehyde Dehydrogenase, Chain A, domain 1"/>
    <property type="match status" value="3"/>
</dbReference>
<dbReference type="AlphaFoldDB" id="A0A6A5RFB6"/>
<comment type="catalytic activity">
    <reaction evidence="4">
        <text>an aldehyde + NAD(+) + H2O = a carboxylate + NADH + 2 H(+)</text>
        <dbReference type="Rhea" id="RHEA:16185"/>
        <dbReference type="ChEBI" id="CHEBI:15377"/>
        <dbReference type="ChEBI" id="CHEBI:15378"/>
        <dbReference type="ChEBI" id="CHEBI:17478"/>
        <dbReference type="ChEBI" id="CHEBI:29067"/>
        <dbReference type="ChEBI" id="CHEBI:57540"/>
        <dbReference type="ChEBI" id="CHEBI:57945"/>
        <dbReference type="EC" id="1.2.1.3"/>
    </reaction>
</comment>
<dbReference type="PROSITE" id="PS00687">
    <property type="entry name" value="ALDEHYDE_DEHYDR_GLU"/>
    <property type="match status" value="1"/>
</dbReference>
<evidence type="ECO:0000256" key="2">
    <source>
        <dbReference type="ARBA" id="ARBA00023002"/>
    </source>
</evidence>
<dbReference type="InterPro" id="IPR029510">
    <property type="entry name" value="Ald_DH_CS_GLU"/>
</dbReference>
<dbReference type="GeneID" id="54354753"/>
<dbReference type="EMBL" id="ML978980">
    <property type="protein sequence ID" value="KAF1925990.1"/>
    <property type="molecule type" value="Genomic_DNA"/>
</dbReference>
<keyword evidence="2 6" id="KW-0560">Oxidoreductase</keyword>
<organism evidence="8 9">
    <name type="scientific">Didymella exigua CBS 183.55</name>
    <dbReference type="NCBI Taxonomy" id="1150837"/>
    <lineage>
        <taxon>Eukaryota</taxon>
        <taxon>Fungi</taxon>
        <taxon>Dikarya</taxon>
        <taxon>Ascomycota</taxon>
        <taxon>Pezizomycotina</taxon>
        <taxon>Dothideomycetes</taxon>
        <taxon>Pleosporomycetidae</taxon>
        <taxon>Pleosporales</taxon>
        <taxon>Pleosporineae</taxon>
        <taxon>Didymellaceae</taxon>
        <taxon>Didymella</taxon>
    </lineage>
</organism>
<dbReference type="InterPro" id="IPR016161">
    <property type="entry name" value="Ald_DH/histidinol_DH"/>
</dbReference>
<dbReference type="OrthoDB" id="310895at2759"/>
<dbReference type="FunFam" id="3.40.605.10:FF:000026">
    <property type="entry name" value="Aldehyde dehydrogenase, putative"/>
    <property type="match status" value="1"/>
</dbReference>
<protein>
    <recommendedName>
        <fullName evidence="3">aldehyde dehydrogenase (NAD(+))</fullName>
        <ecNumber evidence="3">1.2.1.3</ecNumber>
    </recommendedName>
</protein>
<dbReference type="RefSeq" id="XP_033446242.1">
    <property type="nucleotide sequence ID" value="XM_033597086.1"/>
</dbReference>
<feature type="domain" description="Aldehyde dehydrogenase" evidence="7">
    <location>
        <begin position="212"/>
        <end position="344"/>
    </location>
</feature>
<dbReference type="InterPro" id="IPR016163">
    <property type="entry name" value="Ald_DH_C"/>
</dbReference>
<evidence type="ECO:0000259" key="7">
    <source>
        <dbReference type="Pfam" id="PF00171"/>
    </source>
</evidence>
<evidence type="ECO:0000256" key="4">
    <source>
        <dbReference type="ARBA" id="ARBA00049194"/>
    </source>
</evidence>
<feature type="domain" description="Aldehyde dehydrogenase" evidence="7">
    <location>
        <begin position="26"/>
        <end position="123"/>
    </location>
</feature>
<gene>
    <name evidence="8" type="ORF">M421DRAFT_7491</name>
</gene>
<dbReference type="Gene3D" id="3.40.309.10">
    <property type="entry name" value="Aldehyde Dehydrogenase, Chain A, domain 2"/>
    <property type="match status" value="2"/>
</dbReference>
<accession>A0A6A5RFB6</accession>